<dbReference type="SFLD" id="SFLDG01129">
    <property type="entry name" value="C1.5:_HAD__Beta-PGM__Phosphata"/>
    <property type="match status" value="1"/>
</dbReference>
<dbReference type="PANTHER" id="PTHR47478:SF1">
    <property type="entry name" value="PYRIMIDINE 5'-NUCLEOTIDASE YJJG"/>
    <property type="match status" value="1"/>
</dbReference>
<gene>
    <name evidence="1" type="ORF">OW255_03595</name>
</gene>
<dbReference type="EMBL" id="CP113524">
    <property type="protein sequence ID" value="WAJ24607.1"/>
    <property type="molecule type" value="Genomic_DNA"/>
</dbReference>
<dbReference type="InterPro" id="IPR036412">
    <property type="entry name" value="HAD-like_sf"/>
</dbReference>
<organism evidence="1 2">
    <name type="scientific">Lacrimispora xylanolytica</name>
    <dbReference type="NCBI Taxonomy" id="29375"/>
    <lineage>
        <taxon>Bacteria</taxon>
        <taxon>Bacillati</taxon>
        <taxon>Bacillota</taxon>
        <taxon>Clostridia</taxon>
        <taxon>Lachnospirales</taxon>
        <taxon>Lachnospiraceae</taxon>
        <taxon>Lacrimispora</taxon>
    </lineage>
</organism>
<dbReference type="InterPro" id="IPR023214">
    <property type="entry name" value="HAD_sf"/>
</dbReference>
<evidence type="ECO:0000313" key="1">
    <source>
        <dbReference type="EMBL" id="WAJ24607.1"/>
    </source>
</evidence>
<dbReference type="InterPro" id="IPR041492">
    <property type="entry name" value="HAD_2"/>
</dbReference>
<dbReference type="InterPro" id="IPR011951">
    <property type="entry name" value="HAD-SF_hydro_IA_YjjG/PynA"/>
</dbReference>
<proteinExistence type="predicted"/>
<dbReference type="Proteomes" id="UP001163115">
    <property type="component" value="Chromosome"/>
</dbReference>
<dbReference type="Gene3D" id="1.10.150.240">
    <property type="entry name" value="Putative phosphatase, domain 2"/>
    <property type="match status" value="1"/>
</dbReference>
<name>A0ABY7AD25_9FIRM</name>
<dbReference type="SFLD" id="SFLDS00003">
    <property type="entry name" value="Haloacid_Dehalogenase"/>
    <property type="match status" value="1"/>
</dbReference>
<dbReference type="InterPro" id="IPR052550">
    <property type="entry name" value="Pyrimidine_5'-ntase_YjjG"/>
</dbReference>
<reference evidence="1" key="1">
    <citation type="submission" date="2022-11" db="EMBL/GenBank/DDBJ databases">
        <title>Lacrimispora xylanolytica sy1, complete genome.</title>
        <authorList>
            <person name="Choi S."/>
        </authorList>
    </citation>
    <scope>NUCLEOTIDE SEQUENCE</scope>
    <source>
        <strain evidence="1">Sy1</strain>
    </source>
</reference>
<dbReference type="InterPro" id="IPR006439">
    <property type="entry name" value="HAD-SF_hydro_IA"/>
</dbReference>
<keyword evidence="2" id="KW-1185">Reference proteome</keyword>
<dbReference type="RefSeq" id="WP_024837262.1">
    <property type="nucleotide sequence ID" value="NZ_CP113524.1"/>
</dbReference>
<evidence type="ECO:0000313" key="2">
    <source>
        <dbReference type="Proteomes" id="UP001163115"/>
    </source>
</evidence>
<accession>A0ABY7AD25</accession>
<sequence>MYEIYLLDLDNTLLDFDAAEINSFHTLLRSYEIPYEEELFTQYKKINKNFWSLLEQGKVDKDTLRIGRFKEFFGSIQMSVDAEEAEMRFQSYLSDGAEMMPHAKETLVRLKESGKKIYSASNGVYETQVKRLQTSGLYHFFEDMFVSEKIGFEKPDRNFFDYCFEHIRDFDPSKTIMVGDSLTSDIQGALNSGIDSCLYAPKGGSQTEKATHTITDLNELLSL</sequence>
<dbReference type="Gene3D" id="3.40.50.1000">
    <property type="entry name" value="HAD superfamily/HAD-like"/>
    <property type="match status" value="1"/>
</dbReference>
<dbReference type="InterPro" id="IPR023198">
    <property type="entry name" value="PGP-like_dom2"/>
</dbReference>
<dbReference type="Pfam" id="PF13419">
    <property type="entry name" value="HAD_2"/>
    <property type="match status" value="1"/>
</dbReference>
<protein>
    <submittedName>
        <fullName evidence="1">YjjG family noncanonical pyrimidine nucleotidase</fullName>
    </submittedName>
</protein>
<dbReference type="SUPFAM" id="SSF56784">
    <property type="entry name" value="HAD-like"/>
    <property type="match status" value="1"/>
</dbReference>
<dbReference type="PANTHER" id="PTHR47478">
    <property type="match status" value="1"/>
</dbReference>
<dbReference type="NCBIfam" id="TIGR02254">
    <property type="entry name" value="YjjG_YfnB"/>
    <property type="match status" value="1"/>
</dbReference>
<dbReference type="NCBIfam" id="TIGR01549">
    <property type="entry name" value="HAD-SF-IA-v1"/>
    <property type="match status" value="1"/>
</dbReference>